<keyword evidence="2" id="KW-1185">Reference proteome</keyword>
<dbReference type="Proteomes" id="UP001596157">
    <property type="component" value="Unassembled WGS sequence"/>
</dbReference>
<accession>A0ABW0EPV2</accession>
<evidence type="ECO:0000313" key="2">
    <source>
        <dbReference type="Proteomes" id="UP001596157"/>
    </source>
</evidence>
<sequence length="57" mass="6579">MTEVACARCGRSRADDDALTAMSWVTDVDERGSRQYCPRCARENIRGIEAKLKDEWW</sequence>
<gene>
    <name evidence="1" type="ORF">ACFPM7_17545</name>
</gene>
<reference evidence="2" key="1">
    <citation type="journal article" date="2019" name="Int. J. Syst. Evol. Microbiol.">
        <title>The Global Catalogue of Microorganisms (GCM) 10K type strain sequencing project: providing services to taxonomists for standard genome sequencing and annotation.</title>
        <authorList>
            <consortium name="The Broad Institute Genomics Platform"/>
            <consortium name="The Broad Institute Genome Sequencing Center for Infectious Disease"/>
            <person name="Wu L."/>
            <person name="Ma J."/>
        </authorList>
    </citation>
    <scope>NUCLEOTIDE SEQUENCE [LARGE SCALE GENOMIC DNA]</scope>
    <source>
        <strain evidence="2">CCUG 59778</strain>
    </source>
</reference>
<name>A0ABW0EPV2_9PSEU</name>
<protein>
    <submittedName>
        <fullName evidence="1">Uncharacterized protein</fullName>
    </submittedName>
</protein>
<proteinExistence type="predicted"/>
<evidence type="ECO:0000313" key="1">
    <source>
        <dbReference type="EMBL" id="MFC5288862.1"/>
    </source>
</evidence>
<organism evidence="1 2">
    <name type="scientific">Actinokineospora guangxiensis</name>
    <dbReference type="NCBI Taxonomy" id="1490288"/>
    <lineage>
        <taxon>Bacteria</taxon>
        <taxon>Bacillati</taxon>
        <taxon>Actinomycetota</taxon>
        <taxon>Actinomycetes</taxon>
        <taxon>Pseudonocardiales</taxon>
        <taxon>Pseudonocardiaceae</taxon>
        <taxon>Actinokineospora</taxon>
    </lineage>
</organism>
<dbReference type="RefSeq" id="WP_378248716.1">
    <property type="nucleotide sequence ID" value="NZ_JBHSKF010000009.1"/>
</dbReference>
<comment type="caution">
    <text evidence="1">The sequence shown here is derived from an EMBL/GenBank/DDBJ whole genome shotgun (WGS) entry which is preliminary data.</text>
</comment>
<dbReference type="EMBL" id="JBHSKF010000009">
    <property type="protein sequence ID" value="MFC5288862.1"/>
    <property type="molecule type" value="Genomic_DNA"/>
</dbReference>